<proteinExistence type="predicted"/>
<dbReference type="AlphaFoldDB" id="A0A6J4HQY7"/>
<organism evidence="1">
    <name type="scientific">uncultured Chloroflexia bacterium</name>
    <dbReference type="NCBI Taxonomy" id="1672391"/>
    <lineage>
        <taxon>Bacteria</taxon>
        <taxon>Bacillati</taxon>
        <taxon>Chloroflexota</taxon>
        <taxon>Chloroflexia</taxon>
        <taxon>environmental samples</taxon>
    </lineage>
</organism>
<sequence length="76" mass="8529">MPVDADDVSSRHHNLIIINARSDHKQRQQEYAADAQNKATLQISLARLVGDLAFRERPARLFGITRGSVAHPRLLT</sequence>
<evidence type="ECO:0000313" key="1">
    <source>
        <dbReference type="EMBL" id="CAA9230437.1"/>
    </source>
</evidence>
<protein>
    <submittedName>
        <fullName evidence="1">Uncharacterized protein</fullName>
    </submittedName>
</protein>
<dbReference type="EMBL" id="CADCTK010000215">
    <property type="protein sequence ID" value="CAA9230437.1"/>
    <property type="molecule type" value="Genomic_DNA"/>
</dbReference>
<accession>A0A6J4HQY7</accession>
<gene>
    <name evidence="1" type="ORF">AVDCRST_MAG26-939</name>
</gene>
<reference evidence="1" key="1">
    <citation type="submission" date="2020-02" db="EMBL/GenBank/DDBJ databases">
        <authorList>
            <person name="Meier V. D."/>
        </authorList>
    </citation>
    <scope>NUCLEOTIDE SEQUENCE</scope>
    <source>
        <strain evidence="1">AVDCRST_MAG26</strain>
    </source>
</reference>
<name>A0A6J4HQY7_9CHLR</name>